<sequence length="576" mass="64149">MVSPAEPPHHQLHRNLTNFLRTTFSTLPTPTTTPSLPPSKISISPLLFADSLLHLTPSPFESTQHDSVSSKSTIKGVSSAESSSGFPSTVRVSGLASSGKSGGPAFVGQVFSMCDLSGTGLMAVSTHFDIPFISKRTPQWLKKIFANITKSERNGPVFRFFMDLGDAVNYVKRLNIPTGVVGACRLDLAYEHFKEKPHLFQFVPNEKQVKAANKLLKTIPRNGERRKVDGVPVFGAQNLDIAIATTDGIKYTPYFFDKNMLDNILEESVDQHFHALIQTRHMQRRRDVIDDNLAAEVIEEIGDSMWEPPEVQEVLDEVGHPAIPLSVISKAAGIQLLYALDKILLGNRWLRKATGIQPKFPYMVDSFERRSAASFLRASGSATCLSNSESDISTSELKSVDDLKPDNGQRQDFWFPFGDWFSHPWLKQRKLQHGSNSRTESPSKEYQKQSFEANPFLPKITMVGISTGDGQMSKSSLKKTMEDLTRELENTDQGNSTGSDVNELRVEDRDPLFVANAWQRQVQRDGFEEANQPLDCPRILERTKKTGPIDDDVGDRVKGYVGDIPGAYCMYKAYGS</sequence>
<comment type="subcellular location">
    <subcellularLocation>
        <location evidence="1">Plastid</location>
        <location evidence="1">Chloroplast</location>
    </subcellularLocation>
</comment>
<evidence type="ECO:0000256" key="4">
    <source>
        <dbReference type="SAM" id="MobiDB-lite"/>
    </source>
</evidence>
<evidence type="ECO:0000256" key="1">
    <source>
        <dbReference type="ARBA" id="ARBA00004229"/>
    </source>
</evidence>
<evidence type="ECO:0000313" key="6">
    <source>
        <dbReference type="Proteomes" id="UP000701853"/>
    </source>
</evidence>
<dbReference type="InterPro" id="IPR007378">
    <property type="entry name" value="Tic22-like"/>
</dbReference>
<dbReference type="GO" id="GO:0009507">
    <property type="term" value="C:chloroplast"/>
    <property type="evidence" value="ECO:0007669"/>
    <property type="project" value="UniProtKB-SubCell"/>
</dbReference>
<dbReference type="GO" id="GO:0015031">
    <property type="term" value="P:protein transport"/>
    <property type="evidence" value="ECO:0007669"/>
    <property type="project" value="InterPro"/>
</dbReference>
<accession>A0A8J5YJH3</accession>
<evidence type="ECO:0000313" key="5">
    <source>
        <dbReference type="EMBL" id="KAG8478705.1"/>
    </source>
</evidence>
<evidence type="ECO:0000256" key="2">
    <source>
        <dbReference type="ARBA" id="ARBA00022528"/>
    </source>
</evidence>
<keyword evidence="6" id="KW-1185">Reference proteome</keyword>
<dbReference type="OrthoDB" id="1926316at2759"/>
<keyword evidence="2" id="KW-0150">Chloroplast</keyword>
<dbReference type="PANTHER" id="PTHR35138:SF1">
    <property type="entry name" value="MYB-LIKE DOMAIN-CONTAINING PROTEIN"/>
    <property type="match status" value="1"/>
</dbReference>
<keyword evidence="3" id="KW-0934">Plastid</keyword>
<proteinExistence type="predicted"/>
<feature type="region of interest" description="Disordered" evidence="4">
    <location>
        <begin position="61"/>
        <end position="88"/>
    </location>
</feature>
<dbReference type="Proteomes" id="UP000701853">
    <property type="component" value="Chromosome 11"/>
</dbReference>
<gene>
    <name evidence="5" type="ORF">CXB51_028540</name>
</gene>
<reference evidence="5 6" key="1">
    <citation type="journal article" date="2021" name="bioRxiv">
        <title>The Gossypium anomalum genome as a resource for cotton improvement and evolutionary analysis of hybrid incompatibility.</title>
        <authorList>
            <person name="Grover C.E."/>
            <person name="Yuan D."/>
            <person name="Arick M.A."/>
            <person name="Miller E.R."/>
            <person name="Hu G."/>
            <person name="Peterson D.G."/>
            <person name="Wendel J.F."/>
            <person name="Udall J.A."/>
        </authorList>
    </citation>
    <scope>NUCLEOTIDE SEQUENCE [LARGE SCALE GENOMIC DNA]</scope>
    <source>
        <strain evidence="5">JFW-Udall</strain>
        <tissue evidence="5">Leaf</tissue>
    </source>
</reference>
<dbReference type="AlphaFoldDB" id="A0A8J5YJH3"/>
<protein>
    <recommendedName>
        <fullName evidence="7">Tic22-like family protein</fullName>
    </recommendedName>
</protein>
<dbReference type="Pfam" id="PF04278">
    <property type="entry name" value="Tic22"/>
    <property type="match status" value="1"/>
</dbReference>
<name>A0A8J5YJH3_9ROSI</name>
<organism evidence="5 6">
    <name type="scientific">Gossypium anomalum</name>
    <dbReference type="NCBI Taxonomy" id="47600"/>
    <lineage>
        <taxon>Eukaryota</taxon>
        <taxon>Viridiplantae</taxon>
        <taxon>Streptophyta</taxon>
        <taxon>Embryophyta</taxon>
        <taxon>Tracheophyta</taxon>
        <taxon>Spermatophyta</taxon>
        <taxon>Magnoliopsida</taxon>
        <taxon>eudicotyledons</taxon>
        <taxon>Gunneridae</taxon>
        <taxon>Pentapetalae</taxon>
        <taxon>rosids</taxon>
        <taxon>malvids</taxon>
        <taxon>Malvales</taxon>
        <taxon>Malvaceae</taxon>
        <taxon>Malvoideae</taxon>
        <taxon>Gossypium</taxon>
    </lineage>
</organism>
<dbReference type="EMBL" id="JAHUZN010000011">
    <property type="protein sequence ID" value="KAG8478705.1"/>
    <property type="molecule type" value="Genomic_DNA"/>
</dbReference>
<dbReference type="PANTHER" id="PTHR35138">
    <property type="entry name" value="OS01G0225300 PROTEIN"/>
    <property type="match status" value="1"/>
</dbReference>
<evidence type="ECO:0000256" key="3">
    <source>
        <dbReference type="ARBA" id="ARBA00022640"/>
    </source>
</evidence>
<evidence type="ECO:0008006" key="7">
    <source>
        <dbReference type="Google" id="ProtNLM"/>
    </source>
</evidence>
<comment type="caution">
    <text evidence="5">The sequence shown here is derived from an EMBL/GenBank/DDBJ whole genome shotgun (WGS) entry which is preliminary data.</text>
</comment>